<dbReference type="GO" id="GO:0003677">
    <property type="term" value="F:DNA binding"/>
    <property type="evidence" value="ECO:0007669"/>
    <property type="project" value="UniProtKB-KW"/>
</dbReference>
<gene>
    <name evidence="4" type="ORF">A3J00_03700</name>
</gene>
<dbReference type="Gene3D" id="3.40.1440.60">
    <property type="entry name" value="PriA, 3(prime) DNA-binding domain"/>
    <property type="match status" value="1"/>
</dbReference>
<dbReference type="Proteomes" id="UP000178428">
    <property type="component" value="Unassembled WGS sequence"/>
</dbReference>
<dbReference type="PANTHER" id="PTHR30580:SF0">
    <property type="entry name" value="PRIMOSOMAL PROTEIN N"/>
    <property type="match status" value="1"/>
</dbReference>
<dbReference type="InterPro" id="IPR027417">
    <property type="entry name" value="P-loop_NTPase"/>
</dbReference>
<dbReference type="GO" id="GO:0005524">
    <property type="term" value="F:ATP binding"/>
    <property type="evidence" value="ECO:0007669"/>
    <property type="project" value="UniProtKB-KW"/>
</dbReference>
<dbReference type="GO" id="GO:0006302">
    <property type="term" value="P:double-strand break repair"/>
    <property type="evidence" value="ECO:0007669"/>
    <property type="project" value="TreeGrafter"/>
</dbReference>
<evidence type="ECO:0000313" key="5">
    <source>
        <dbReference type="Proteomes" id="UP000178428"/>
    </source>
</evidence>
<dbReference type="SUPFAM" id="SSF52540">
    <property type="entry name" value="P-loop containing nucleoside triphosphate hydrolases"/>
    <property type="match status" value="1"/>
</dbReference>
<protein>
    <recommendedName>
        <fullName evidence="6">Primosomal protein N</fullName>
    </recommendedName>
</protein>
<name>A0A1G2EWC9_9BACT</name>
<dbReference type="Gene3D" id="3.40.50.300">
    <property type="entry name" value="P-loop containing nucleotide triphosphate hydrolases"/>
    <property type="match status" value="1"/>
</dbReference>
<sequence length="649" mass="73052">MYIVEIMPIGRSFFKNEALTYFSTKKLEPGALVEISVRNKNSLAIAVSIENLETKKASLKKELFPLKKINKVLAERLVSADFLSSIREISDYFLASSPSLANFFLPKIFLKKEVLGKMSFSSAYNPKNANQKENFKVGVYQAERPERLKYYRAILRETLGQKRSCAVILPTQSLAEAEYNELKTGLEDRCFLLHGELSAKNLASVLGKIYESADPIVTVGTPHLLAFLRPDTGTLIIDEESSEYYYNSRRRPFFDVRKLAEVIAKKMNLSLISGDIILKLAIDSAEKFPLNSTIAPDLAGTGRLLSQAKNLIIDSREKSPKEFRVLSQELIEHIRETRDKKESLVLVGYRRGLNPTTLCQDCGEALVCKNCSSPLVLHQSNKDGAGKKYFFCHYCLKKAEAAERCPNCGSWKLANYGVGVEKIGEELKRLFPEAKLFRFDSDAIKSRKEAERVKKEFADTPGSMLVATEIFINFFKTPLPHIAVAAIDGLFSIPDYGIHERIAGFLMRLRSLAQKSFVIQTRLPDHPLFEYVASGNMSRFKSDELEERKKLGYPPAVDMIKITLVDTDRAKLVGHISALADELKKSSKGRPFECVDFPAFVMKIKGSFRWHILLKLERGSWPASHPEIKKILAGLPSSWSIQVNSPSLL</sequence>
<comment type="caution">
    <text evidence="4">The sequence shown here is derived from an EMBL/GenBank/DDBJ whole genome shotgun (WGS) entry which is preliminary data.</text>
</comment>
<evidence type="ECO:0000256" key="2">
    <source>
        <dbReference type="ARBA" id="ARBA00022840"/>
    </source>
</evidence>
<organism evidence="4 5">
    <name type="scientific">Candidatus Niyogibacteria bacterium RIFCSPLOWO2_02_FULL_45_13</name>
    <dbReference type="NCBI Taxonomy" id="1801725"/>
    <lineage>
        <taxon>Bacteria</taxon>
        <taxon>Candidatus Niyogiibacteriota</taxon>
    </lineage>
</organism>
<reference evidence="4 5" key="1">
    <citation type="journal article" date="2016" name="Nat. Commun.">
        <title>Thousands of microbial genomes shed light on interconnected biogeochemical processes in an aquifer system.</title>
        <authorList>
            <person name="Anantharaman K."/>
            <person name="Brown C.T."/>
            <person name="Hug L.A."/>
            <person name="Sharon I."/>
            <person name="Castelle C.J."/>
            <person name="Probst A.J."/>
            <person name="Thomas B.C."/>
            <person name="Singh A."/>
            <person name="Wilkins M.J."/>
            <person name="Karaoz U."/>
            <person name="Brodie E.L."/>
            <person name="Williams K.H."/>
            <person name="Hubbard S.S."/>
            <person name="Banfield J.F."/>
        </authorList>
    </citation>
    <scope>NUCLEOTIDE SEQUENCE [LARGE SCALE GENOMIC DNA]</scope>
</reference>
<evidence type="ECO:0000256" key="1">
    <source>
        <dbReference type="ARBA" id="ARBA00022741"/>
    </source>
</evidence>
<dbReference type="GO" id="GO:0006310">
    <property type="term" value="P:DNA recombination"/>
    <property type="evidence" value="ECO:0007669"/>
    <property type="project" value="TreeGrafter"/>
</dbReference>
<proteinExistence type="predicted"/>
<keyword evidence="3" id="KW-0238">DNA-binding</keyword>
<dbReference type="PANTHER" id="PTHR30580">
    <property type="entry name" value="PRIMOSOMAL PROTEIN N"/>
    <property type="match status" value="1"/>
</dbReference>
<evidence type="ECO:0008006" key="6">
    <source>
        <dbReference type="Google" id="ProtNLM"/>
    </source>
</evidence>
<accession>A0A1G2EWC9</accession>
<keyword evidence="2" id="KW-0067">ATP-binding</keyword>
<evidence type="ECO:0000256" key="3">
    <source>
        <dbReference type="ARBA" id="ARBA00023125"/>
    </source>
</evidence>
<evidence type="ECO:0000313" key="4">
    <source>
        <dbReference type="EMBL" id="OGZ30114.1"/>
    </source>
</evidence>
<dbReference type="InterPro" id="IPR042115">
    <property type="entry name" value="PriA_3primeBD_sf"/>
</dbReference>
<dbReference type="EMBL" id="MHMR01000027">
    <property type="protein sequence ID" value="OGZ30114.1"/>
    <property type="molecule type" value="Genomic_DNA"/>
</dbReference>
<dbReference type="AlphaFoldDB" id="A0A1G2EWC9"/>
<dbReference type="GO" id="GO:0006270">
    <property type="term" value="P:DNA replication initiation"/>
    <property type="evidence" value="ECO:0007669"/>
    <property type="project" value="TreeGrafter"/>
</dbReference>
<dbReference type="STRING" id="1801725.A3J00_03700"/>
<keyword evidence="1" id="KW-0547">Nucleotide-binding</keyword>
<dbReference type="GO" id="GO:0043138">
    <property type="term" value="F:3'-5' DNA helicase activity"/>
    <property type="evidence" value="ECO:0007669"/>
    <property type="project" value="TreeGrafter"/>
</dbReference>